<evidence type="ECO:0000313" key="6">
    <source>
        <dbReference type="Proteomes" id="UP000663181"/>
    </source>
</evidence>
<dbReference type="Pfam" id="PF12833">
    <property type="entry name" value="HTH_18"/>
    <property type="match status" value="1"/>
</dbReference>
<name>A0ABX7GSC4_9GAMM</name>
<dbReference type="EMBL" id="CP064030">
    <property type="protein sequence ID" value="QRN53297.1"/>
    <property type="molecule type" value="Genomic_DNA"/>
</dbReference>
<dbReference type="SUPFAM" id="SSF46689">
    <property type="entry name" value="Homeodomain-like"/>
    <property type="match status" value="1"/>
</dbReference>
<dbReference type="InterPro" id="IPR050204">
    <property type="entry name" value="AraC_XylS_family_regulators"/>
</dbReference>
<dbReference type="Gene3D" id="1.10.10.60">
    <property type="entry name" value="Homeodomain-like"/>
    <property type="match status" value="1"/>
</dbReference>
<dbReference type="SMART" id="SM00342">
    <property type="entry name" value="HTH_ARAC"/>
    <property type="match status" value="1"/>
</dbReference>
<dbReference type="InterPro" id="IPR009057">
    <property type="entry name" value="Homeodomain-like_sf"/>
</dbReference>
<keyword evidence="6" id="KW-1185">Reference proteome</keyword>
<evidence type="ECO:0000256" key="1">
    <source>
        <dbReference type="ARBA" id="ARBA00023015"/>
    </source>
</evidence>
<proteinExistence type="predicted"/>
<feature type="domain" description="HTH araC/xylS-type" evidence="4">
    <location>
        <begin position="218"/>
        <end position="319"/>
    </location>
</feature>
<keyword evidence="2" id="KW-0238">DNA-binding</keyword>
<dbReference type="PANTHER" id="PTHR46796">
    <property type="entry name" value="HTH-TYPE TRANSCRIPTIONAL ACTIVATOR RHAS-RELATED"/>
    <property type="match status" value="1"/>
</dbReference>
<keyword evidence="3" id="KW-0804">Transcription</keyword>
<dbReference type="PANTHER" id="PTHR46796:SF12">
    <property type="entry name" value="HTH-TYPE DNA-BINDING TRANSCRIPTIONAL ACTIVATOR EUTR"/>
    <property type="match status" value="1"/>
</dbReference>
<evidence type="ECO:0000256" key="2">
    <source>
        <dbReference type="ARBA" id="ARBA00023125"/>
    </source>
</evidence>
<dbReference type="InterPro" id="IPR018060">
    <property type="entry name" value="HTH_AraC"/>
</dbReference>
<organism evidence="5 6">
    <name type="scientific">Dyella caseinilytica</name>
    <dbReference type="NCBI Taxonomy" id="1849581"/>
    <lineage>
        <taxon>Bacteria</taxon>
        <taxon>Pseudomonadati</taxon>
        <taxon>Pseudomonadota</taxon>
        <taxon>Gammaproteobacteria</taxon>
        <taxon>Lysobacterales</taxon>
        <taxon>Rhodanobacteraceae</taxon>
        <taxon>Dyella</taxon>
    </lineage>
</organism>
<evidence type="ECO:0000313" key="5">
    <source>
        <dbReference type="EMBL" id="QRN53297.1"/>
    </source>
</evidence>
<dbReference type="Proteomes" id="UP000663181">
    <property type="component" value="Chromosome"/>
</dbReference>
<accession>A0ABX7GSC4</accession>
<evidence type="ECO:0000259" key="4">
    <source>
        <dbReference type="PROSITE" id="PS01124"/>
    </source>
</evidence>
<reference evidence="5 6" key="1">
    <citation type="submission" date="2020-10" db="EMBL/GenBank/DDBJ databases">
        <title>Phylogeny of dyella-like bacteria.</title>
        <authorList>
            <person name="Fu J."/>
        </authorList>
    </citation>
    <scope>NUCLEOTIDE SEQUENCE [LARGE SCALE GENOMIC DNA]</scope>
    <source>
        <strain evidence="5 6">DHOB09</strain>
    </source>
</reference>
<sequence>MTAVNDACNEGLKACDLMTLCSVLRVCDMEIMPLDPGKPCAYFESHATQQAMFCSGTTGFSFRGRFALPAEWCLLGYIHDTQKGSWCHGTALEAGMAFTVLPEGISEFKLAAQTRLSVILVRLNDLKEKFSEQEPYSVELPSRMLSLFRLSGQGGNALREHYEQTYRRLFYGHSQSSPLNGDEARLLLGEHLEVCLAAQSEDRPSYSRGRHTHYRILQRVEHFMRANIRHDIYLSELCMVAGASERALRYAFNDLLGVSPYRYLSMLRLCTACRGLSRADVGRRSVKSVALSCGLWDLSRFADNYHHMFGELPHDTLMRTPLRISDAGEA</sequence>
<protein>
    <submittedName>
        <fullName evidence="5">Helix-turn-helix domain-containing protein</fullName>
    </submittedName>
</protein>
<keyword evidence="1" id="KW-0805">Transcription regulation</keyword>
<dbReference type="PROSITE" id="PS01124">
    <property type="entry name" value="HTH_ARAC_FAMILY_2"/>
    <property type="match status" value="1"/>
</dbReference>
<evidence type="ECO:0000256" key="3">
    <source>
        <dbReference type="ARBA" id="ARBA00023163"/>
    </source>
</evidence>
<gene>
    <name evidence="5" type="ORF">ISN74_17995</name>
</gene>